<evidence type="ECO:0000256" key="3">
    <source>
        <dbReference type="ARBA" id="ARBA00022448"/>
    </source>
</evidence>
<dbReference type="Pfam" id="PF03105">
    <property type="entry name" value="SPX"/>
    <property type="match status" value="2"/>
</dbReference>
<keyword evidence="6 11" id="KW-0812">Transmembrane</keyword>
<proteinExistence type="inferred from homology"/>
<feature type="transmembrane region" description="Helical" evidence="11">
    <location>
        <begin position="757"/>
        <end position="781"/>
    </location>
</feature>
<dbReference type="AlphaFoldDB" id="A0ABC8QY87"/>
<dbReference type="GO" id="GO:0006817">
    <property type="term" value="P:phosphate ion transport"/>
    <property type="evidence" value="ECO:0007669"/>
    <property type="project" value="UniProtKB-KW"/>
</dbReference>
<dbReference type="PANTHER" id="PTHR10783">
    <property type="entry name" value="XENOTROPIC AND POLYTROPIC RETROVIRUS RECEPTOR 1-RELATED"/>
    <property type="match status" value="1"/>
</dbReference>
<evidence type="ECO:0000256" key="8">
    <source>
        <dbReference type="ARBA" id="ARBA00023136"/>
    </source>
</evidence>
<accession>A0ABC8QY87</accession>
<feature type="coiled-coil region" evidence="10">
    <location>
        <begin position="201"/>
        <end position="228"/>
    </location>
</feature>
<keyword evidence="5" id="KW-0592">Phosphate transport</keyword>
<feature type="coiled-coil region" evidence="10">
    <location>
        <begin position="119"/>
        <end position="146"/>
    </location>
</feature>
<dbReference type="PROSITE" id="PS51382">
    <property type="entry name" value="SPX"/>
    <property type="match status" value="1"/>
</dbReference>
<dbReference type="GO" id="GO:0005886">
    <property type="term" value="C:plasma membrane"/>
    <property type="evidence" value="ECO:0007669"/>
    <property type="project" value="UniProtKB-SubCell"/>
</dbReference>
<evidence type="ECO:0000256" key="2">
    <source>
        <dbReference type="ARBA" id="ARBA00009665"/>
    </source>
</evidence>
<feature type="transmembrane region" description="Helical" evidence="11">
    <location>
        <begin position="824"/>
        <end position="844"/>
    </location>
</feature>
<feature type="domain" description="SPX" evidence="13">
    <location>
        <begin position="1"/>
        <end position="420"/>
    </location>
</feature>
<gene>
    <name evidence="14" type="ORF">ILEXP_LOCUS3282</name>
</gene>
<protein>
    <submittedName>
        <fullName evidence="14">Uncharacterized protein</fullName>
    </submittedName>
</protein>
<dbReference type="PROSITE" id="PS51380">
    <property type="entry name" value="EXS"/>
    <property type="match status" value="1"/>
</dbReference>
<dbReference type="PANTHER" id="PTHR10783:SF4">
    <property type="entry name" value="PHOSPHATE TRANSPORTER PHO1 HOMOLOG 3"/>
    <property type="match status" value="1"/>
</dbReference>
<dbReference type="Proteomes" id="UP001642360">
    <property type="component" value="Unassembled WGS sequence"/>
</dbReference>
<keyword evidence="8 11" id="KW-0472">Membrane</keyword>
<feature type="transmembrane region" description="Helical" evidence="11">
    <location>
        <begin position="801"/>
        <end position="818"/>
    </location>
</feature>
<keyword evidence="7 11" id="KW-1133">Transmembrane helix</keyword>
<keyword evidence="15" id="KW-1185">Reference proteome</keyword>
<feature type="transmembrane region" description="Helical" evidence="11">
    <location>
        <begin position="682"/>
        <end position="698"/>
    </location>
</feature>
<feature type="transmembrane region" description="Helical" evidence="11">
    <location>
        <begin position="595"/>
        <end position="615"/>
    </location>
</feature>
<name>A0ABC8QY87_9AQUA</name>
<organism evidence="14 15">
    <name type="scientific">Ilex paraguariensis</name>
    <name type="common">yerba mate</name>
    <dbReference type="NCBI Taxonomy" id="185542"/>
    <lineage>
        <taxon>Eukaryota</taxon>
        <taxon>Viridiplantae</taxon>
        <taxon>Streptophyta</taxon>
        <taxon>Embryophyta</taxon>
        <taxon>Tracheophyta</taxon>
        <taxon>Spermatophyta</taxon>
        <taxon>Magnoliopsida</taxon>
        <taxon>eudicotyledons</taxon>
        <taxon>Gunneridae</taxon>
        <taxon>Pentapetalae</taxon>
        <taxon>asterids</taxon>
        <taxon>campanulids</taxon>
        <taxon>Aquifoliales</taxon>
        <taxon>Aquifoliaceae</taxon>
        <taxon>Ilex</taxon>
    </lineage>
</organism>
<dbReference type="InterPro" id="IPR034092">
    <property type="entry name" value="PHO1_SPX"/>
</dbReference>
<evidence type="ECO:0000256" key="9">
    <source>
        <dbReference type="ARBA" id="ARBA00043939"/>
    </source>
</evidence>
<dbReference type="EMBL" id="CAUOFW020000748">
    <property type="protein sequence ID" value="CAK9136305.1"/>
    <property type="molecule type" value="Genomic_DNA"/>
</dbReference>
<feature type="transmembrane region" description="Helical" evidence="11">
    <location>
        <begin position="471"/>
        <end position="493"/>
    </location>
</feature>
<evidence type="ECO:0000256" key="10">
    <source>
        <dbReference type="SAM" id="Coils"/>
    </source>
</evidence>
<evidence type="ECO:0000256" key="4">
    <source>
        <dbReference type="ARBA" id="ARBA00022475"/>
    </source>
</evidence>
<dbReference type="InterPro" id="IPR004331">
    <property type="entry name" value="SPX_dom"/>
</dbReference>
<evidence type="ECO:0000256" key="5">
    <source>
        <dbReference type="ARBA" id="ARBA00022592"/>
    </source>
</evidence>
<feature type="domain" description="EXS" evidence="12">
    <location>
        <begin position="691"/>
        <end position="885"/>
    </location>
</feature>
<comment type="function">
    <text evidence="9">May transport inorganic phosphate (Pi).</text>
</comment>
<evidence type="ECO:0000259" key="13">
    <source>
        <dbReference type="PROSITE" id="PS51382"/>
    </source>
</evidence>
<evidence type="ECO:0000256" key="11">
    <source>
        <dbReference type="SAM" id="Phobius"/>
    </source>
</evidence>
<comment type="similarity">
    <text evidence="2">Belongs to the SYG1 (TC 2.A.94) family.</text>
</comment>
<evidence type="ECO:0000256" key="1">
    <source>
        <dbReference type="ARBA" id="ARBA00004651"/>
    </source>
</evidence>
<sequence>MVPEWQQAYMDYGSLKTLLKDIQRFKQRNRPTQPTAATLTRKYTLRRAFSGLTRWSNSSTTTTSAASTSDLENQVILVNSVRRNGEEGCETMFLMAADDGGELELVYFRRLDFELNKVVKFYKSKVEEVMKEAAELNKQMDALIAFRIRVDDDPRVWFDSAGGGEREMTRLASGVAAATAALSASTPRGAKLKRHVPKKVVKFYKSKVEEVMKEAAELNKQMDALIAFRIRVDDDPRVWFDSAGGGEREMTRLASGVAAATAALSASTPRGAKLKRRMQMEIIEEDGPSSEVQSDESSGCEDFKETKPINQNVQKQKPSNIMVTRPQPLEILNHVKMTNTLETPRSTIKGFLNVSNQTELKFNKENLKKIEERLKLAFIQFHHKLRFLKSYSFLNLLAFSKIMKKYDKIASRNASKPYLKMVDDTHLGSSDEVTKLIERVEATFIKHFSNSNRRKGMNILRPKAKKERHRVTFSLGFFAGCSLALLLALILVARARDILGSEGRLHYMDTMFPLYSLFGFIVLHMIMYAANVYFWRRYRVNFPFIFGFKEGTELGYREVLLVSFGLAILTLACVLSNLDMEMDPKTMDYKVITELLPLGLVGLLLAIMLCPLNIIYRSSRFFFLTCLFHCICAPLYKVTLPDFFLADQLTSQVPALRSLQFYICYYGWGDYKRRENNCNSSDVYNVFFFIVAVIPYWMRLLQVNLLHDTIQLFGCLRRLYEERDPMQGYNGLKYFSTIVAVCTRTAYSVNKGISWRVIAWIASVIATIFATYWDILIDWGLFNRNSKNRWLRDKLLIPHKTVYFVAMVLNVLLRLAWLQSLLGFGVSFLHGNTLIAIVATLEIIRRGIWNFFRLENEHLNNVGKYRAFKSVPLPFNYDEDEEKDE</sequence>
<dbReference type="InterPro" id="IPR004342">
    <property type="entry name" value="EXS_C"/>
</dbReference>
<keyword evidence="4" id="KW-1003">Cell membrane</keyword>
<dbReference type="CDD" id="cd14476">
    <property type="entry name" value="SPX_PHO1_like"/>
    <property type="match status" value="1"/>
</dbReference>
<evidence type="ECO:0000256" key="7">
    <source>
        <dbReference type="ARBA" id="ARBA00022989"/>
    </source>
</evidence>
<dbReference type="Pfam" id="PF03124">
    <property type="entry name" value="EXS"/>
    <property type="match status" value="1"/>
</dbReference>
<feature type="transmembrane region" description="Helical" evidence="11">
    <location>
        <begin position="554"/>
        <end position="575"/>
    </location>
</feature>
<comment type="subcellular location">
    <subcellularLocation>
        <location evidence="1">Cell membrane</location>
        <topology evidence="1">Multi-pass membrane protein</topology>
    </subcellularLocation>
</comment>
<evidence type="ECO:0000313" key="14">
    <source>
        <dbReference type="EMBL" id="CAK9136305.1"/>
    </source>
</evidence>
<evidence type="ECO:0000259" key="12">
    <source>
        <dbReference type="PROSITE" id="PS51380"/>
    </source>
</evidence>
<evidence type="ECO:0000313" key="15">
    <source>
        <dbReference type="Proteomes" id="UP001642360"/>
    </source>
</evidence>
<keyword evidence="10" id="KW-0175">Coiled coil</keyword>
<evidence type="ECO:0000256" key="6">
    <source>
        <dbReference type="ARBA" id="ARBA00022692"/>
    </source>
</evidence>
<comment type="caution">
    <text evidence="14">The sequence shown here is derived from an EMBL/GenBank/DDBJ whole genome shotgun (WGS) entry which is preliminary data.</text>
</comment>
<feature type="transmembrane region" description="Helical" evidence="11">
    <location>
        <begin position="514"/>
        <end position="534"/>
    </location>
</feature>
<keyword evidence="3" id="KW-0813">Transport</keyword>
<reference evidence="14 15" key="1">
    <citation type="submission" date="2024-02" db="EMBL/GenBank/DDBJ databases">
        <authorList>
            <person name="Vignale AGUSTIN F."/>
            <person name="Sosa J E."/>
            <person name="Modenutti C."/>
        </authorList>
    </citation>
    <scope>NUCLEOTIDE SEQUENCE [LARGE SCALE GENOMIC DNA]</scope>
</reference>